<accession>A0A6A6HEM0</accession>
<name>A0A6A6HEM0_VIRVR</name>
<dbReference type="GO" id="GO:0003992">
    <property type="term" value="F:N2-acetyl-L-ornithine:2-oxoglutarate 5-aminotransferase activity"/>
    <property type="evidence" value="ECO:0007669"/>
    <property type="project" value="UniProtKB-EC"/>
</dbReference>
<dbReference type="Proteomes" id="UP000800092">
    <property type="component" value="Unassembled WGS sequence"/>
</dbReference>
<dbReference type="PANTHER" id="PTHR11986">
    <property type="entry name" value="AMINOTRANSFERASE CLASS III"/>
    <property type="match status" value="1"/>
</dbReference>
<comment type="pathway">
    <text evidence="3">Amino-acid biosynthesis; L-arginine biosynthesis; N(2)-acetyl-L-ornithine from L-glutamate: step 4/4.</text>
</comment>
<dbReference type="GO" id="GO:0042802">
    <property type="term" value="F:identical protein binding"/>
    <property type="evidence" value="ECO:0007669"/>
    <property type="project" value="TreeGrafter"/>
</dbReference>
<evidence type="ECO:0000256" key="1">
    <source>
        <dbReference type="ARBA" id="ARBA00001933"/>
    </source>
</evidence>
<dbReference type="GO" id="GO:0005759">
    <property type="term" value="C:mitochondrial matrix"/>
    <property type="evidence" value="ECO:0007669"/>
    <property type="project" value="TreeGrafter"/>
</dbReference>
<organism evidence="12 13">
    <name type="scientific">Viridothelium virens</name>
    <name type="common">Speckled blister lichen</name>
    <name type="synonym">Trypethelium virens</name>
    <dbReference type="NCBI Taxonomy" id="1048519"/>
    <lineage>
        <taxon>Eukaryota</taxon>
        <taxon>Fungi</taxon>
        <taxon>Dikarya</taxon>
        <taxon>Ascomycota</taxon>
        <taxon>Pezizomycotina</taxon>
        <taxon>Dothideomycetes</taxon>
        <taxon>Dothideomycetes incertae sedis</taxon>
        <taxon>Trypetheliales</taxon>
        <taxon>Trypetheliaceae</taxon>
        <taxon>Viridothelium</taxon>
    </lineage>
</organism>
<reference evidence="12" key="1">
    <citation type="journal article" date="2020" name="Stud. Mycol.">
        <title>101 Dothideomycetes genomes: a test case for predicting lifestyles and emergence of pathogens.</title>
        <authorList>
            <person name="Haridas S."/>
            <person name="Albert R."/>
            <person name="Binder M."/>
            <person name="Bloem J."/>
            <person name="Labutti K."/>
            <person name="Salamov A."/>
            <person name="Andreopoulos B."/>
            <person name="Baker S."/>
            <person name="Barry K."/>
            <person name="Bills G."/>
            <person name="Bluhm B."/>
            <person name="Cannon C."/>
            <person name="Castanera R."/>
            <person name="Culley D."/>
            <person name="Daum C."/>
            <person name="Ezra D."/>
            <person name="Gonzalez J."/>
            <person name="Henrissat B."/>
            <person name="Kuo A."/>
            <person name="Liang C."/>
            <person name="Lipzen A."/>
            <person name="Lutzoni F."/>
            <person name="Magnuson J."/>
            <person name="Mondo S."/>
            <person name="Nolan M."/>
            <person name="Ohm R."/>
            <person name="Pangilinan J."/>
            <person name="Park H.-J."/>
            <person name="Ramirez L."/>
            <person name="Alfaro M."/>
            <person name="Sun H."/>
            <person name="Tritt A."/>
            <person name="Yoshinaga Y."/>
            <person name="Zwiers L.-H."/>
            <person name="Turgeon B."/>
            <person name="Goodwin S."/>
            <person name="Spatafora J."/>
            <person name="Crous P."/>
            <person name="Grigoriev I."/>
        </authorList>
    </citation>
    <scope>NUCLEOTIDE SEQUENCE</scope>
    <source>
        <strain evidence="12">Tuck. ex Michener</strain>
    </source>
</reference>
<feature type="region of interest" description="Disordered" evidence="11">
    <location>
        <begin position="190"/>
        <end position="210"/>
    </location>
</feature>
<proteinExistence type="inferred from homology"/>
<dbReference type="UniPathway" id="UPA00068">
    <property type="reaction ID" value="UER00109"/>
</dbReference>
<dbReference type="HAMAP" id="MF_01107">
    <property type="entry name" value="ArgD_aminotrans_3"/>
    <property type="match status" value="1"/>
</dbReference>
<dbReference type="GO" id="GO:0006526">
    <property type="term" value="P:L-arginine biosynthetic process"/>
    <property type="evidence" value="ECO:0007669"/>
    <property type="project" value="UniProtKB-UniPathway"/>
</dbReference>
<dbReference type="InterPro" id="IPR005814">
    <property type="entry name" value="Aminotrans_3"/>
</dbReference>
<dbReference type="InterPro" id="IPR015421">
    <property type="entry name" value="PyrdxlP-dep_Trfase_major"/>
</dbReference>
<dbReference type="SUPFAM" id="SSF53383">
    <property type="entry name" value="PLP-dependent transferases"/>
    <property type="match status" value="1"/>
</dbReference>
<evidence type="ECO:0000256" key="5">
    <source>
        <dbReference type="ARBA" id="ARBA00012919"/>
    </source>
</evidence>
<dbReference type="EC" id="2.6.1.11" evidence="5"/>
<evidence type="ECO:0000256" key="6">
    <source>
        <dbReference type="ARBA" id="ARBA00022576"/>
    </source>
</evidence>
<dbReference type="FunFam" id="3.40.640.10:FF:000004">
    <property type="entry name" value="Acetylornithine aminotransferase"/>
    <property type="match status" value="1"/>
</dbReference>
<keyword evidence="8 12" id="KW-0808">Transferase</keyword>
<keyword evidence="7" id="KW-0028">Amino-acid biosynthesis</keyword>
<dbReference type="PANTHER" id="PTHR11986:SF79">
    <property type="entry name" value="ACETYLORNITHINE AMINOTRANSFERASE, MITOCHONDRIAL"/>
    <property type="match status" value="1"/>
</dbReference>
<evidence type="ECO:0000256" key="3">
    <source>
        <dbReference type="ARBA" id="ARBA00005024"/>
    </source>
</evidence>
<protein>
    <recommendedName>
        <fullName evidence="5">acetylornithine transaminase</fullName>
        <ecNumber evidence="5">2.6.1.11</ecNumber>
    </recommendedName>
</protein>
<evidence type="ECO:0000313" key="13">
    <source>
        <dbReference type="Proteomes" id="UP000800092"/>
    </source>
</evidence>
<evidence type="ECO:0000256" key="10">
    <source>
        <dbReference type="RuleBase" id="RU003560"/>
    </source>
</evidence>
<evidence type="ECO:0000256" key="11">
    <source>
        <dbReference type="SAM" id="MobiDB-lite"/>
    </source>
</evidence>
<dbReference type="OrthoDB" id="5419315at2759"/>
<keyword evidence="6 12" id="KW-0032">Aminotransferase</keyword>
<sequence>MALRLASRPLATTSISTSLKAVLKRNASVGAATAASTLPGDLKRAIEKEASLATPDPPSDSQTARLVGDQKPYMVPTYVRAPPMFHKGEGCYLWDVENRRYLDLTAGIAVNALGHCDPGVANAIAQQASTLVHTSNLYNNPWIGSLSKLLIDLTVSSGAMQNASRAFVCNSGSEANEAAIKFARKIGSQISPPPSLSSSPTSLISSSSDPIHSSKHKIVSFQSSFHGRTMGSLSATPNPKYQRPFAPMLPGFKYGTFNDTSSLNTLITENTCGVLVEPIQGEGGIQVATPAFLTALRRRCDEVGALLIYDEIQCGLSRTGSFWAHGPANGIPVEAQPDVLTTAKALGNGYPVGATLVSERVSNGMVTGDHGTTFGGNPLACRVAHYMLGRLADEELQKGVLEKEKVFRRHFEGLKKRYPEIVQEVRGKGLMLGLQLSQDPAPVVTACRERGLLVITAGTNTLRFVPPLVVSKEQIEEGMSILTEAIKVVFEKEGVENVLGTDGQQEMRAR</sequence>
<comment type="subcellular location">
    <subcellularLocation>
        <location evidence="2">Mitochondrion</location>
    </subcellularLocation>
</comment>
<comment type="similarity">
    <text evidence="4 10">Belongs to the class-III pyridoxal-phosphate-dependent aminotransferase family.</text>
</comment>
<gene>
    <name evidence="12" type="ORF">EV356DRAFT_443176</name>
</gene>
<evidence type="ECO:0000256" key="2">
    <source>
        <dbReference type="ARBA" id="ARBA00004173"/>
    </source>
</evidence>
<dbReference type="EMBL" id="ML991784">
    <property type="protein sequence ID" value="KAF2236586.1"/>
    <property type="molecule type" value="Genomic_DNA"/>
</dbReference>
<dbReference type="Gene3D" id="3.90.1150.10">
    <property type="entry name" value="Aspartate Aminotransferase, domain 1"/>
    <property type="match status" value="1"/>
</dbReference>
<evidence type="ECO:0000256" key="9">
    <source>
        <dbReference type="ARBA" id="ARBA00022898"/>
    </source>
</evidence>
<evidence type="ECO:0000256" key="8">
    <source>
        <dbReference type="ARBA" id="ARBA00022679"/>
    </source>
</evidence>
<dbReference type="CDD" id="cd00610">
    <property type="entry name" value="OAT_like"/>
    <property type="match status" value="1"/>
</dbReference>
<keyword evidence="9 10" id="KW-0663">Pyridoxal phosphate</keyword>
<evidence type="ECO:0000256" key="7">
    <source>
        <dbReference type="ARBA" id="ARBA00022605"/>
    </source>
</evidence>
<comment type="cofactor">
    <cofactor evidence="1">
        <name>pyridoxal 5'-phosphate</name>
        <dbReference type="ChEBI" id="CHEBI:597326"/>
    </cofactor>
</comment>
<dbReference type="Gene3D" id="3.40.640.10">
    <property type="entry name" value="Type I PLP-dependent aspartate aminotransferase-like (Major domain)"/>
    <property type="match status" value="1"/>
</dbReference>
<dbReference type="GO" id="GO:0030170">
    <property type="term" value="F:pyridoxal phosphate binding"/>
    <property type="evidence" value="ECO:0007669"/>
    <property type="project" value="InterPro"/>
</dbReference>
<feature type="compositionally biased region" description="Low complexity" evidence="11">
    <location>
        <begin position="196"/>
        <end position="210"/>
    </location>
</feature>
<dbReference type="AlphaFoldDB" id="A0A6A6HEM0"/>
<keyword evidence="13" id="KW-1185">Reference proteome</keyword>
<dbReference type="Pfam" id="PF00202">
    <property type="entry name" value="Aminotran_3"/>
    <property type="match status" value="1"/>
</dbReference>
<dbReference type="InterPro" id="IPR050103">
    <property type="entry name" value="Class-III_PLP-dep_AT"/>
</dbReference>
<dbReference type="InterPro" id="IPR015422">
    <property type="entry name" value="PyrdxlP-dep_Trfase_small"/>
</dbReference>
<dbReference type="InterPro" id="IPR004636">
    <property type="entry name" value="AcOrn/SuccOrn_fam"/>
</dbReference>
<evidence type="ECO:0000313" key="12">
    <source>
        <dbReference type="EMBL" id="KAF2236586.1"/>
    </source>
</evidence>
<dbReference type="InterPro" id="IPR015424">
    <property type="entry name" value="PyrdxlP-dep_Trfase"/>
</dbReference>
<evidence type="ECO:0000256" key="4">
    <source>
        <dbReference type="ARBA" id="ARBA00008954"/>
    </source>
</evidence>